<sequence length="113" mass="12725">MIPLFWQALVKLIGGKRVNDSSSLDTVHLFKAFVDNHYPYFTHKERRGLFTATNVDHFEYRSFYVALLVLSHRLGSQREPNEWSIDAAAAKLTVGIGACAMAKADHCDRVALS</sequence>
<gene>
    <name evidence="1" type="ORF">HO173_009436</name>
</gene>
<protein>
    <submittedName>
        <fullName evidence="1">Uncharacterized protein</fullName>
    </submittedName>
</protein>
<keyword evidence="2" id="KW-1185">Reference proteome</keyword>
<name>A0A8H6FPI3_9LECA</name>
<dbReference type="EMBL" id="JACCJC010000049">
    <property type="protein sequence ID" value="KAF6232331.1"/>
    <property type="molecule type" value="Genomic_DNA"/>
</dbReference>
<dbReference type="GeneID" id="59291087"/>
<reference evidence="1 2" key="1">
    <citation type="journal article" date="2020" name="Genomics">
        <title>Complete, high-quality genomes from long-read metagenomic sequencing of two wolf lichen thalli reveals enigmatic genome architecture.</title>
        <authorList>
            <person name="McKenzie S.K."/>
            <person name="Walston R.F."/>
            <person name="Allen J.L."/>
        </authorList>
    </citation>
    <scope>NUCLEOTIDE SEQUENCE [LARGE SCALE GENOMIC DNA]</scope>
    <source>
        <strain evidence="1">WasteWater2</strain>
    </source>
</reference>
<organism evidence="1 2">
    <name type="scientific">Letharia columbiana</name>
    <dbReference type="NCBI Taxonomy" id="112416"/>
    <lineage>
        <taxon>Eukaryota</taxon>
        <taxon>Fungi</taxon>
        <taxon>Dikarya</taxon>
        <taxon>Ascomycota</taxon>
        <taxon>Pezizomycotina</taxon>
        <taxon>Lecanoromycetes</taxon>
        <taxon>OSLEUM clade</taxon>
        <taxon>Lecanoromycetidae</taxon>
        <taxon>Lecanorales</taxon>
        <taxon>Lecanorineae</taxon>
        <taxon>Parmeliaceae</taxon>
        <taxon>Letharia</taxon>
    </lineage>
</organism>
<dbReference type="AlphaFoldDB" id="A0A8H6FPI3"/>
<comment type="caution">
    <text evidence="1">The sequence shown here is derived from an EMBL/GenBank/DDBJ whole genome shotgun (WGS) entry which is preliminary data.</text>
</comment>
<evidence type="ECO:0000313" key="2">
    <source>
        <dbReference type="Proteomes" id="UP000578531"/>
    </source>
</evidence>
<dbReference type="RefSeq" id="XP_037161760.1">
    <property type="nucleotide sequence ID" value="XM_037311326.1"/>
</dbReference>
<proteinExistence type="predicted"/>
<evidence type="ECO:0000313" key="1">
    <source>
        <dbReference type="EMBL" id="KAF6232331.1"/>
    </source>
</evidence>
<accession>A0A8H6FPI3</accession>
<dbReference type="Proteomes" id="UP000578531">
    <property type="component" value="Unassembled WGS sequence"/>
</dbReference>